<evidence type="ECO:0000256" key="2">
    <source>
        <dbReference type="ARBA" id="ARBA00023125"/>
    </source>
</evidence>
<dbReference type="SMART" id="SM00420">
    <property type="entry name" value="HTH_DEOR"/>
    <property type="match status" value="1"/>
</dbReference>
<keyword evidence="3" id="KW-0804">Transcription</keyword>
<dbReference type="PANTHER" id="PTHR30363">
    <property type="entry name" value="HTH-TYPE TRANSCRIPTIONAL REGULATOR SRLR-RELATED"/>
    <property type="match status" value="1"/>
</dbReference>
<dbReference type="InterPro" id="IPR050313">
    <property type="entry name" value="Carb_Metab_HTH_regulators"/>
</dbReference>
<dbReference type="InterPro" id="IPR036388">
    <property type="entry name" value="WH-like_DNA-bd_sf"/>
</dbReference>
<dbReference type="SUPFAM" id="SSF46785">
    <property type="entry name" value="Winged helix' DNA-binding domain"/>
    <property type="match status" value="1"/>
</dbReference>
<dbReference type="AlphaFoldDB" id="A0A5C8ZS53"/>
<keyword evidence="2" id="KW-0238">DNA-binding</keyword>
<dbReference type="InterPro" id="IPR001034">
    <property type="entry name" value="DeoR_HTH"/>
</dbReference>
<dbReference type="PANTHER" id="PTHR30363:SF55">
    <property type="entry name" value="HTH-TYPE TRANSCRIPTIONAL REGULATOR ULAR"/>
    <property type="match status" value="1"/>
</dbReference>
<comment type="caution">
    <text evidence="5">The sequence shown here is derived from an EMBL/GenBank/DDBJ whole genome shotgun (WGS) entry which is preliminary data.</text>
</comment>
<feature type="domain" description="HTH deoR-type" evidence="4">
    <location>
        <begin position="3"/>
        <end position="58"/>
    </location>
</feature>
<dbReference type="PROSITE" id="PS51000">
    <property type="entry name" value="HTH_DEOR_2"/>
    <property type="match status" value="1"/>
</dbReference>
<dbReference type="InterPro" id="IPR018356">
    <property type="entry name" value="Tscrpt_reg_HTH_DeoR_CS"/>
</dbReference>
<dbReference type="InterPro" id="IPR037171">
    <property type="entry name" value="NagB/RpiA_transferase-like"/>
</dbReference>
<evidence type="ECO:0000259" key="4">
    <source>
        <dbReference type="PROSITE" id="PS51000"/>
    </source>
</evidence>
<evidence type="ECO:0000313" key="5">
    <source>
        <dbReference type="EMBL" id="TXS90337.1"/>
    </source>
</evidence>
<dbReference type="GO" id="GO:0003677">
    <property type="term" value="F:DNA binding"/>
    <property type="evidence" value="ECO:0007669"/>
    <property type="project" value="UniProtKB-KW"/>
</dbReference>
<organism evidence="5 6">
    <name type="scientific">Parahaliea maris</name>
    <dbReference type="NCBI Taxonomy" id="2716870"/>
    <lineage>
        <taxon>Bacteria</taxon>
        <taxon>Pseudomonadati</taxon>
        <taxon>Pseudomonadota</taxon>
        <taxon>Gammaproteobacteria</taxon>
        <taxon>Cellvibrionales</taxon>
        <taxon>Halieaceae</taxon>
        <taxon>Parahaliea</taxon>
    </lineage>
</organism>
<dbReference type="Gene3D" id="1.10.10.10">
    <property type="entry name" value="Winged helix-like DNA-binding domain superfamily/Winged helix DNA-binding domain"/>
    <property type="match status" value="1"/>
</dbReference>
<dbReference type="PROSITE" id="PS00894">
    <property type="entry name" value="HTH_DEOR_1"/>
    <property type="match status" value="1"/>
</dbReference>
<dbReference type="SUPFAM" id="SSF100950">
    <property type="entry name" value="NagB/RpiA/CoA transferase-like"/>
    <property type="match status" value="1"/>
</dbReference>
<evidence type="ECO:0000256" key="3">
    <source>
        <dbReference type="ARBA" id="ARBA00023163"/>
    </source>
</evidence>
<protein>
    <submittedName>
        <fullName evidence="5">DeoR/GlpR transcriptional regulator</fullName>
    </submittedName>
</protein>
<gene>
    <name evidence="5" type="ORF">FV139_18620</name>
</gene>
<proteinExistence type="predicted"/>
<dbReference type="SMART" id="SM01134">
    <property type="entry name" value="DeoRC"/>
    <property type="match status" value="1"/>
</dbReference>
<dbReference type="PRINTS" id="PR00037">
    <property type="entry name" value="HTHLACR"/>
</dbReference>
<evidence type="ECO:0000256" key="1">
    <source>
        <dbReference type="ARBA" id="ARBA00023015"/>
    </source>
</evidence>
<dbReference type="Proteomes" id="UP000321039">
    <property type="component" value="Unassembled WGS sequence"/>
</dbReference>
<reference evidence="5 6" key="1">
    <citation type="submission" date="2019-08" db="EMBL/GenBank/DDBJ databases">
        <title>Parahaliea maris sp. nov., isolated from the surface seawater.</title>
        <authorList>
            <person name="Liu Y."/>
        </authorList>
    </citation>
    <scope>NUCLEOTIDE SEQUENCE [LARGE SCALE GENOMIC DNA]</scope>
    <source>
        <strain evidence="5 6">HSLHS9</strain>
    </source>
</reference>
<dbReference type="Pfam" id="PF00455">
    <property type="entry name" value="DeoRC"/>
    <property type="match status" value="1"/>
</dbReference>
<dbReference type="InterPro" id="IPR014036">
    <property type="entry name" value="DeoR-like_C"/>
</dbReference>
<dbReference type="EMBL" id="VRZA01000008">
    <property type="protein sequence ID" value="TXS90337.1"/>
    <property type="molecule type" value="Genomic_DNA"/>
</dbReference>
<accession>A0A5C8ZS53</accession>
<keyword evidence="6" id="KW-1185">Reference proteome</keyword>
<dbReference type="Pfam" id="PF08220">
    <property type="entry name" value="HTH_DeoR"/>
    <property type="match status" value="1"/>
</dbReference>
<keyword evidence="1" id="KW-0805">Transcription regulation</keyword>
<dbReference type="Gene3D" id="3.40.50.1360">
    <property type="match status" value="1"/>
</dbReference>
<dbReference type="GO" id="GO:0003700">
    <property type="term" value="F:DNA-binding transcription factor activity"/>
    <property type="evidence" value="ECO:0007669"/>
    <property type="project" value="InterPro"/>
</dbReference>
<name>A0A5C8ZS53_9GAMM</name>
<sequence>MLEKQRHQLILDILDEHEFTSVRTLTEELNASEATIRRDLLKMARQGQLEKIRGGARALPQDHSSPRSHIAGSAFLASREKQPEAKRLIARRAVELCEDGESIIINGGSSTYMMGEFLAQRELSILTNSFVLAQELAETSNNQITLPGGELYRRQGIILSAYEQDTIPHYSAARMFMGTPGVGEMGVTESDPLLITSEKKLRRQAEQLIVLADSSKLGVRSKFIFCSLEEVDVLITDNNADRRLLKKLEKRGVQIEVVQLS</sequence>
<evidence type="ECO:0000313" key="6">
    <source>
        <dbReference type="Proteomes" id="UP000321039"/>
    </source>
</evidence>
<dbReference type="InterPro" id="IPR036390">
    <property type="entry name" value="WH_DNA-bd_sf"/>
</dbReference>